<keyword evidence="8" id="KW-0456">Lyase</keyword>
<comment type="caution">
    <text evidence="10">The sequence shown here is derived from an EMBL/GenBank/DDBJ whole genome shotgun (WGS) entry which is preliminary data.</text>
</comment>
<dbReference type="InterPro" id="IPR011060">
    <property type="entry name" value="RibuloseP-bd_barrel"/>
</dbReference>
<evidence type="ECO:0000256" key="4">
    <source>
        <dbReference type="ARBA" id="ARBA00012043"/>
    </source>
</evidence>
<dbReference type="EC" id="4.2.1.20" evidence="4"/>
<keyword evidence="7" id="KW-0057">Aromatic amino acid biosynthesis</keyword>
<evidence type="ECO:0000256" key="1">
    <source>
        <dbReference type="ARBA" id="ARBA00003365"/>
    </source>
</evidence>
<protein>
    <recommendedName>
        <fullName evidence="4">tryptophan synthase</fullName>
        <ecNumber evidence="4">4.2.1.20</ecNumber>
    </recommendedName>
</protein>
<dbReference type="Pfam" id="PF00290">
    <property type="entry name" value="Trp_syntA"/>
    <property type="match status" value="1"/>
</dbReference>
<dbReference type="AlphaFoldDB" id="A0A0F9VF37"/>
<evidence type="ECO:0000313" key="10">
    <source>
        <dbReference type="EMBL" id="KKN64393.1"/>
    </source>
</evidence>
<name>A0A0F9VF37_9ZZZZ</name>
<evidence type="ECO:0000256" key="8">
    <source>
        <dbReference type="ARBA" id="ARBA00023239"/>
    </source>
</evidence>
<evidence type="ECO:0000256" key="5">
    <source>
        <dbReference type="ARBA" id="ARBA00022605"/>
    </source>
</evidence>
<dbReference type="PANTHER" id="PTHR43406">
    <property type="entry name" value="TRYPTOPHAN SYNTHASE, ALPHA CHAIN"/>
    <property type="match status" value="1"/>
</dbReference>
<dbReference type="UniPathway" id="UPA00035">
    <property type="reaction ID" value="UER00044"/>
</dbReference>
<comment type="function">
    <text evidence="1">The alpha subunit is responsible for the aldol cleavage of indoleglycerol phosphate to indole and glyceraldehyde 3-phosphate.</text>
</comment>
<organism evidence="10">
    <name type="scientific">marine sediment metagenome</name>
    <dbReference type="NCBI Taxonomy" id="412755"/>
    <lineage>
        <taxon>unclassified sequences</taxon>
        <taxon>metagenomes</taxon>
        <taxon>ecological metagenomes</taxon>
    </lineage>
</organism>
<dbReference type="InterPro" id="IPR002028">
    <property type="entry name" value="Trp_synthase_suA"/>
</dbReference>
<dbReference type="FunFam" id="3.20.20.70:FF:000037">
    <property type="entry name" value="Tryptophan synthase alpha chain"/>
    <property type="match status" value="1"/>
</dbReference>
<dbReference type="GO" id="GO:0004834">
    <property type="term" value="F:tryptophan synthase activity"/>
    <property type="evidence" value="ECO:0007669"/>
    <property type="project" value="UniProtKB-EC"/>
</dbReference>
<accession>A0A0F9VF37</accession>
<comment type="catalytic activity">
    <reaction evidence="9">
        <text>(1S,2R)-1-C-(indol-3-yl)glycerol 3-phosphate + L-serine = D-glyceraldehyde 3-phosphate + L-tryptophan + H2O</text>
        <dbReference type="Rhea" id="RHEA:10532"/>
        <dbReference type="ChEBI" id="CHEBI:15377"/>
        <dbReference type="ChEBI" id="CHEBI:33384"/>
        <dbReference type="ChEBI" id="CHEBI:57912"/>
        <dbReference type="ChEBI" id="CHEBI:58866"/>
        <dbReference type="ChEBI" id="CHEBI:59776"/>
        <dbReference type="EC" id="4.2.1.20"/>
    </reaction>
</comment>
<evidence type="ECO:0000256" key="2">
    <source>
        <dbReference type="ARBA" id="ARBA00004733"/>
    </source>
</evidence>
<dbReference type="PANTHER" id="PTHR43406:SF1">
    <property type="entry name" value="TRYPTOPHAN SYNTHASE ALPHA CHAIN, CHLOROPLASTIC"/>
    <property type="match status" value="1"/>
</dbReference>
<gene>
    <name evidence="10" type="ORF">LCGC14_0491930</name>
</gene>
<dbReference type="CDD" id="cd04724">
    <property type="entry name" value="Tryptophan_synthase_alpha"/>
    <property type="match status" value="1"/>
</dbReference>
<evidence type="ECO:0000256" key="3">
    <source>
        <dbReference type="ARBA" id="ARBA00011270"/>
    </source>
</evidence>
<evidence type="ECO:0000256" key="6">
    <source>
        <dbReference type="ARBA" id="ARBA00022822"/>
    </source>
</evidence>
<dbReference type="InterPro" id="IPR013785">
    <property type="entry name" value="Aldolase_TIM"/>
</dbReference>
<proteinExistence type="inferred from homology"/>
<dbReference type="NCBIfam" id="TIGR00262">
    <property type="entry name" value="trpA"/>
    <property type="match status" value="1"/>
</dbReference>
<dbReference type="PROSITE" id="PS00167">
    <property type="entry name" value="TRP_SYNTHASE_ALPHA"/>
    <property type="match status" value="1"/>
</dbReference>
<evidence type="ECO:0000256" key="7">
    <source>
        <dbReference type="ARBA" id="ARBA00023141"/>
    </source>
</evidence>
<evidence type="ECO:0000256" key="9">
    <source>
        <dbReference type="ARBA" id="ARBA00049047"/>
    </source>
</evidence>
<dbReference type="InterPro" id="IPR018204">
    <property type="entry name" value="Trp_synthase_alpha_AS"/>
</dbReference>
<keyword evidence="6" id="KW-0822">Tryptophan biosynthesis</keyword>
<dbReference type="SUPFAM" id="SSF51366">
    <property type="entry name" value="Ribulose-phoshate binding barrel"/>
    <property type="match status" value="1"/>
</dbReference>
<comment type="subunit">
    <text evidence="3">Tetramer of two alpha and two beta chains.</text>
</comment>
<sequence length="278" mass="30893">MSDSNRLLKLFSDENRKRDKFFMPFLVAGDPNINEFKNLIEKIEPHVDILEIGVPFSDPIADGPTIQEANVRAFNAGINTKVALEAIKDIRAKTEKPIVILTYYNILIQGADTIEESLDKTFKNLKECGVDGIVVGDLPIEEAGLALKASNKYNICLIFLIAPSTTEERLENILKIARGFIYLISVMGVTGARDMVAQITKDTIKRMKKKTEKVLPIFVGFGISKPKHAKAIIDAGADGIIIGSAIVNIVKKNLNDYEKMEAEMVKFVSRIKDAIKRK</sequence>
<dbReference type="EMBL" id="LAZR01000556">
    <property type="protein sequence ID" value="KKN64393.1"/>
    <property type="molecule type" value="Genomic_DNA"/>
</dbReference>
<dbReference type="Gene3D" id="3.20.20.70">
    <property type="entry name" value="Aldolase class I"/>
    <property type="match status" value="1"/>
</dbReference>
<keyword evidence="5" id="KW-0028">Amino-acid biosynthesis</keyword>
<dbReference type="HAMAP" id="MF_00131">
    <property type="entry name" value="Trp_synth_alpha"/>
    <property type="match status" value="1"/>
</dbReference>
<comment type="pathway">
    <text evidence="2">Amino-acid biosynthesis; L-tryptophan biosynthesis; L-tryptophan from chorismate: step 5/5.</text>
</comment>
<reference evidence="10" key="1">
    <citation type="journal article" date="2015" name="Nature">
        <title>Complex archaea that bridge the gap between prokaryotes and eukaryotes.</title>
        <authorList>
            <person name="Spang A."/>
            <person name="Saw J.H."/>
            <person name="Jorgensen S.L."/>
            <person name="Zaremba-Niedzwiedzka K."/>
            <person name="Martijn J."/>
            <person name="Lind A.E."/>
            <person name="van Eijk R."/>
            <person name="Schleper C."/>
            <person name="Guy L."/>
            <person name="Ettema T.J."/>
        </authorList>
    </citation>
    <scope>NUCLEOTIDE SEQUENCE</scope>
</reference>
<dbReference type="GO" id="GO:0005829">
    <property type="term" value="C:cytosol"/>
    <property type="evidence" value="ECO:0007669"/>
    <property type="project" value="TreeGrafter"/>
</dbReference>